<dbReference type="Gene3D" id="1.20.1600.10">
    <property type="entry name" value="Outer membrane efflux proteins (OEP)"/>
    <property type="match status" value="1"/>
</dbReference>
<dbReference type="AlphaFoldDB" id="A0A6G7PXN0"/>
<protein>
    <submittedName>
        <fullName evidence="2">TolC family protein</fullName>
    </submittedName>
</protein>
<reference evidence="2 3" key="1">
    <citation type="submission" date="2020-02" db="EMBL/GenBank/DDBJ databases">
        <title>Genome analysis of Thermosulfuriphilus ammonigenes ST65T, an anaerobic thermophilic chemolithoautotrophic bacterium isolated from a deep-sea hydrothermal vent.</title>
        <authorList>
            <person name="Slobodkina G."/>
            <person name="Allioux M."/>
            <person name="Merkel A."/>
            <person name="Alain K."/>
            <person name="Jebbar M."/>
            <person name="Slobodkin A."/>
        </authorList>
    </citation>
    <scope>NUCLEOTIDE SEQUENCE [LARGE SCALE GENOMIC DNA]</scope>
    <source>
        <strain evidence="2 3">ST65</strain>
    </source>
</reference>
<dbReference type="EMBL" id="CP048877">
    <property type="protein sequence ID" value="QIJ72208.1"/>
    <property type="molecule type" value="Genomic_DNA"/>
</dbReference>
<dbReference type="GO" id="GO:0015562">
    <property type="term" value="F:efflux transmembrane transporter activity"/>
    <property type="evidence" value="ECO:0007669"/>
    <property type="project" value="InterPro"/>
</dbReference>
<dbReference type="PANTHER" id="PTHR30203">
    <property type="entry name" value="OUTER MEMBRANE CATION EFFLUX PROTEIN"/>
    <property type="match status" value="1"/>
</dbReference>
<dbReference type="KEGG" id="tav:G4V39_07960"/>
<evidence type="ECO:0000256" key="1">
    <source>
        <dbReference type="ARBA" id="ARBA00007613"/>
    </source>
</evidence>
<keyword evidence="3" id="KW-1185">Reference proteome</keyword>
<dbReference type="PANTHER" id="PTHR30203:SF24">
    <property type="entry name" value="BLR4935 PROTEIN"/>
    <property type="match status" value="1"/>
</dbReference>
<dbReference type="InterPro" id="IPR003423">
    <property type="entry name" value="OMP_efflux"/>
</dbReference>
<sequence length="443" mass="49968">MEKAKFFGALLLILALFLAKWIKVAEAGGPRENEKVPSQDAVFKEPTGALTLKRALSLALLGNPELSTFAWEIRAQEARALQARLLPNPELDVTVDNFAGGGDYSGFTSAETTIQLSQLIELAGKRLKRYRLALMDKQVSSLDYEIKRLDVLSQTAKAFVETLAAQERVRQLERLVELSERVKAVIADRVRAGKAPPVEETRAEILLADSRVKLEKAKRSLETARRQLASMWGSREARFSKVLGTLDSIQAPPSLEELNRLLKESPDIKRWLVEIERRKAALDLELARRIPNITVSGGIRYLNEVDESAVVVGITVPLPVFNRNQGGMLEARRRLSQANMRRQAVEVNISAALEAAYRRTLSAYEESVTLRDDIIPGARRAFEVVLEGYRQGKFNFLNVLDTQKTLFELRLRYLEALARYHQARTDLERLIGAYPYKDKQEVK</sequence>
<dbReference type="Proteomes" id="UP000502179">
    <property type="component" value="Chromosome"/>
</dbReference>
<dbReference type="Pfam" id="PF02321">
    <property type="entry name" value="OEP"/>
    <property type="match status" value="2"/>
</dbReference>
<name>A0A6G7PXN0_9BACT</name>
<dbReference type="InterPro" id="IPR010131">
    <property type="entry name" value="MdtP/NodT-like"/>
</dbReference>
<dbReference type="RefSeq" id="WP_166032426.1">
    <property type="nucleotide sequence ID" value="NZ_CP048877.1"/>
</dbReference>
<accession>A0A6G7PXN0</accession>
<gene>
    <name evidence="2" type="ORF">G4V39_07960</name>
</gene>
<proteinExistence type="inferred from homology"/>
<organism evidence="2 3">
    <name type="scientific">Thermosulfuriphilus ammonigenes</name>
    <dbReference type="NCBI Taxonomy" id="1936021"/>
    <lineage>
        <taxon>Bacteria</taxon>
        <taxon>Pseudomonadati</taxon>
        <taxon>Thermodesulfobacteriota</taxon>
        <taxon>Thermodesulfobacteria</taxon>
        <taxon>Thermodesulfobacteriales</taxon>
        <taxon>Thermodesulfobacteriaceae</taxon>
        <taxon>Thermosulfuriphilus</taxon>
    </lineage>
</organism>
<comment type="similarity">
    <text evidence="1">Belongs to the outer membrane factor (OMF) (TC 1.B.17) family.</text>
</comment>
<evidence type="ECO:0000313" key="2">
    <source>
        <dbReference type="EMBL" id="QIJ72208.1"/>
    </source>
</evidence>
<evidence type="ECO:0000313" key="3">
    <source>
        <dbReference type="Proteomes" id="UP000502179"/>
    </source>
</evidence>
<dbReference type="SUPFAM" id="SSF56954">
    <property type="entry name" value="Outer membrane efflux proteins (OEP)"/>
    <property type="match status" value="1"/>
</dbReference>